<dbReference type="Pfam" id="PF00652">
    <property type="entry name" value="Ricin_B_lectin"/>
    <property type="match status" value="1"/>
</dbReference>
<comment type="caution">
    <text evidence="3">The sequence shown here is derived from an EMBL/GenBank/DDBJ whole genome shotgun (WGS) entry which is preliminary data.</text>
</comment>
<evidence type="ECO:0000259" key="2">
    <source>
        <dbReference type="SMART" id="SM00458"/>
    </source>
</evidence>
<dbReference type="InterPro" id="IPR013320">
    <property type="entry name" value="ConA-like_dom_sf"/>
</dbReference>
<protein>
    <submittedName>
        <fullName evidence="3">RICIN domain-containing protein</fullName>
    </submittedName>
</protein>
<feature type="domain" description="Ricin B lectin" evidence="2">
    <location>
        <begin position="6"/>
        <end position="120"/>
    </location>
</feature>
<sequence length="176" mass="18701">MGVPLSGGYHVFSMDWYPDHVSNWVDGRMYSIVYGNLAQEWTVRTDGTIRVQGRCLDVRESGTWVNALVQIHTCVAGAPSQHWRIESNGAIVNRRADLCLTSAGDEQRLTLQTCTARTTKPAPDKTSGPDEACQLWAVPTAPAVTGPWPSAAAGGRAGPATSSPAPSPTSGPITTP</sequence>
<gene>
    <name evidence="3" type="ORF">QLQ12_29250</name>
</gene>
<organism evidence="3 4">
    <name type="scientific">Actinoplanes sandaracinus</name>
    <dbReference type="NCBI Taxonomy" id="3045177"/>
    <lineage>
        <taxon>Bacteria</taxon>
        <taxon>Bacillati</taxon>
        <taxon>Actinomycetota</taxon>
        <taxon>Actinomycetes</taxon>
        <taxon>Micromonosporales</taxon>
        <taxon>Micromonosporaceae</taxon>
        <taxon>Actinoplanes</taxon>
    </lineage>
</organism>
<dbReference type="SUPFAM" id="SSF49899">
    <property type="entry name" value="Concanavalin A-like lectins/glucanases"/>
    <property type="match status" value="1"/>
</dbReference>
<reference evidence="3 4" key="1">
    <citation type="submission" date="2023-05" db="EMBL/GenBank/DDBJ databases">
        <title>Actinoplanes sp. NEAU-A12 genome sequencing.</title>
        <authorList>
            <person name="Wang Z.-S."/>
        </authorList>
    </citation>
    <scope>NUCLEOTIDE SEQUENCE [LARGE SCALE GENOMIC DNA]</scope>
    <source>
        <strain evidence="3 4">NEAU-A12</strain>
    </source>
</reference>
<feature type="compositionally biased region" description="Pro residues" evidence="1">
    <location>
        <begin position="165"/>
        <end position="176"/>
    </location>
</feature>
<dbReference type="EMBL" id="JASCTH010000021">
    <property type="protein sequence ID" value="MDI6102713.1"/>
    <property type="molecule type" value="Genomic_DNA"/>
</dbReference>
<evidence type="ECO:0000313" key="3">
    <source>
        <dbReference type="EMBL" id="MDI6102713.1"/>
    </source>
</evidence>
<dbReference type="PROSITE" id="PS50231">
    <property type="entry name" value="RICIN_B_LECTIN"/>
    <property type="match status" value="1"/>
</dbReference>
<evidence type="ECO:0000313" key="4">
    <source>
        <dbReference type="Proteomes" id="UP001241758"/>
    </source>
</evidence>
<name>A0ABT6WSJ4_9ACTN</name>
<evidence type="ECO:0000256" key="1">
    <source>
        <dbReference type="SAM" id="MobiDB-lite"/>
    </source>
</evidence>
<proteinExistence type="predicted"/>
<dbReference type="SMART" id="SM00458">
    <property type="entry name" value="RICIN"/>
    <property type="match status" value="1"/>
</dbReference>
<accession>A0ABT6WSJ4</accession>
<dbReference type="Gene3D" id="2.80.10.50">
    <property type="match status" value="1"/>
</dbReference>
<feature type="region of interest" description="Disordered" evidence="1">
    <location>
        <begin position="144"/>
        <end position="176"/>
    </location>
</feature>
<feature type="compositionally biased region" description="Low complexity" evidence="1">
    <location>
        <begin position="146"/>
        <end position="164"/>
    </location>
</feature>
<dbReference type="InterPro" id="IPR035992">
    <property type="entry name" value="Ricin_B-like_lectins"/>
</dbReference>
<keyword evidence="4" id="KW-1185">Reference proteome</keyword>
<dbReference type="InterPro" id="IPR000772">
    <property type="entry name" value="Ricin_B_lectin"/>
</dbReference>
<dbReference type="Proteomes" id="UP001241758">
    <property type="component" value="Unassembled WGS sequence"/>
</dbReference>
<dbReference type="RefSeq" id="WP_282763891.1">
    <property type="nucleotide sequence ID" value="NZ_JASCTH010000021.1"/>
</dbReference>
<dbReference type="SUPFAM" id="SSF50370">
    <property type="entry name" value="Ricin B-like lectins"/>
    <property type="match status" value="1"/>
</dbReference>